<dbReference type="AlphaFoldDB" id="A0AAW0KH16"/>
<evidence type="ECO:0000313" key="2">
    <source>
        <dbReference type="Proteomes" id="UP000237347"/>
    </source>
</evidence>
<reference evidence="1 2" key="1">
    <citation type="journal article" date="2018" name="Sci. Data">
        <title>The draft genome sequence of cork oak.</title>
        <authorList>
            <person name="Ramos A.M."/>
            <person name="Usie A."/>
            <person name="Barbosa P."/>
            <person name="Barros P.M."/>
            <person name="Capote T."/>
            <person name="Chaves I."/>
            <person name="Simoes F."/>
            <person name="Abreu I."/>
            <person name="Carrasquinho I."/>
            <person name="Faro C."/>
            <person name="Guimaraes J.B."/>
            <person name="Mendonca D."/>
            <person name="Nobrega F."/>
            <person name="Rodrigues L."/>
            <person name="Saibo N.J.M."/>
            <person name="Varela M.C."/>
            <person name="Egas C."/>
            <person name="Matos J."/>
            <person name="Miguel C.M."/>
            <person name="Oliveira M.M."/>
            <person name="Ricardo C.P."/>
            <person name="Goncalves S."/>
        </authorList>
    </citation>
    <scope>NUCLEOTIDE SEQUENCE [LARGE SCALE GENOMIC DNA]</scope>
    <source>
        <strain evidence="2">cv. HL8</strain>
    </source>
</reference>
<organism evidence="1 2">
    <name type="scientific">Quercus suber</name>
    <name type="common">Cork oak</name>
    <dbReference type="NCBI Taxonomy" id="58331"/>
    <lineage>
        <taxon>Eukaryota</taxon>
        <taxon>Viridiplantae</taxon>
        <taxon>Streptophyta</taxon>
        <taxon>Embryophyta</taxon>
        <taxon>Tracheophyta</taxon>
        <taxon>Spermatophyta</taxon>
        <taxon>Magnoliopsida</taxon>
        <taxon>eudicotyledons</taxon>
        <taxon>Gunneridae</taxon>
        <taxon>Pentapetalae</taxon>
        <taxon>rosids</taxon>
        <taxon>fabids</taxon>
        <taxon>Fagales</taxon>
        <taxon>Fagaceae</taxon>
        <taxon>Quercus</taxon>
    </lineage>
</organism>
<accession>A0AAW0KH16</accession>
<gene>
    <name evidence="1" type="ORF">CFP56_020279</name>
</gene>
<protein>
    <submittedName>
        <fullName evidence="1">Uncharacterized protein</fullName>
    </submittedName>
</protein>
<evidence type="ECO:0000313" key="1">
    <source>
        <dbReference type="EMBL" id="KAK7838050.1"/>
    </source>
</evidence>
<proteinExistence type="predicted"/>
<sequence length="117" mass="12752">MGTTQSGHALACLSNSTQGSTCLNEASKHKMVSKWGMAPHTKLELMEIVRDKHSSPFWFKSIRNRHVLRASSSVLLGSSGSGEEIGAWVHQGLVKSAAGFVGLARRSCWVLRLVLFD</sequence>
<dbReference type="Proteomes" id="UP000237347">
    <property type="component" value="Unassembled WGS sequence"/>
</dbReference>
<name>A0AAW0KH16_QUESU</name>
<comment type="caution">
    <text evidence="1">The sequence shown here is derived from an EMBL/GenBank/DDBJ whole genome shotgun (WGS) entry which is preliminary data.</text>
</comment>
<dbReference type="EMBL" id="PKMF04000314">
    <property type="protein sequence ID" value="KAK7838050.1"/>
    <property type="molecule type" value="Genomic_DNA"/>
</dbReference>
<keyword evidence="2" id="KW-1185">Reference proteome</keyword>